<proteinExistence type="predicted"/>
<organism evidence="2 3">
    <name type="scientific">Babesia caballi</name>
    <dbReference type="NCBI Taxonomy" id="5871"/>
    <lineage>
        <taxon>Eukaryota</taxon>
        <taxon>Sar</taxon>
        <taxon>Alveolata</taxon>
        <taxon>Apicomplexa</taxon>
        <taxon>Aconoidasida</taxon>
        <taxon>Piroplasmida</taxon>
        <taxon>Babesiidae</taxon>
        <taxon>Babesia</taxon>
    </lineage>
</organism>
<dbReference type="Proteomes" id="UP001497744">
    <property type="component" value="Unassembled WGS sequence"/>
</dbReference>
<reference evidence="2 3" key="1">
    <citation type="submission" date="2021-06" db="EMBL/GenBank/DDBJ databases">
        <title>Genome sequence of Babesia caballi.</title>
        <authorList>
            <person name="Yamagishi J."/>
            <person name="Kidaka T."/>
            <person name="Ochi A."/>
        </authorList>
    </citation>
    <scope>NUCLEOTIDE SEQUENCE [LARGE SCALE GENOMIC DNA]</scope>
    <source>
        <strain evidence="2">USDA-D6B2</strain>
    </source>
</reference>
<protein>
    <submittedName>
        <fullName evidence="2">MFS transporter</fullName>
    </submittedName>
</protein>
<name>A0AAV4LRP2_BABCB</name>
<evidence type="ECO:0000313" key="3">
    <source>
        <dbReference type="Proteomes" id="UP001497744"/>
    </source>
</evidence>
<accession>A0AAV4LRP2</accession>
<dbReference type="RefSeq" id="XP_067714986.1">
    <property type="nucleotide sequence ID" value="XM_067858885.1"/>
</dbReference>
<gene>
    <name evidence="2" type="ORF">BcabD6B2_23520</name>
</gene>
<dbReference type="EMBL" id="BPLF01000002">
    <property type="protein sequence ID" value="GIX62917.1"/>
    <property type="molecule type" value="Genomic_DNA"/>
</dbReference>
<sequence>MRPAGANFENCRCPRRSTAPRRAPGCEPARRPAPRPGGRALAAFRRGLAARRSAGPRSLVPQVARDVAAALEVPDVVDNGDVLEGRDRDAAPARDDVVARDAVLRQAVDLVAVVGSAAPFAVLAADLRLVHEGVVVHLLQGVGEGAVVPAGAGVLEDRAPRAELDVGAAGRDVAQNGGVAQVEGAAARPVEVVRVVAALDSKVALHRGGQRADLGAEALQVFFTENRHFVRAFSHLTSTLTGLWDFPEGRRAGFRRTGGLYDEPTTLCSNVSSLLRARAEASRLSVGAAELTSAAGAHLAWDRCRGETAMRHCSETVTTAVHKQTRGAKCRLSCHCETDPPGGSELAPDWRAPKKLLT</sequence>
<dbReference type="GeneID" id="94194398"/>
<evidence type="ECO:0000256" key="1">
    <source>
        <dbReference type="SAM" id="MobiDB-lite"/>
    </source>
</evidence>
<comment type="caution">
    <text evidence="2">The sequence shown here is derived from an EMBL/GenBank/DDBJ whole genome shotgun (WGS) entry which is preliminary data.</text>
</comment>
<feature type="region of interest" description="Disordered" evidence="1">
    <location>
        <begin position="1"/>
        <end position="38"/>
    </location>
</feature>
<evidence type="ECO:0000313" key="2">
    <source>
        <dbReference type="EMBL" id="GIX62917.1"/>
    </source>
</evidence>
<keyword evidence="3" id="KW-1185">Reference proteome</keyword>
<dbReference type="AlphaFoldDB" id="A0AAV4LRP2"/>
<feature type="region of interest" description="Disordered" evidence="1">
    <location>
        <begin position="338"/>
        <end position="358"/>
    </location>
</feature>